<evidence type="ECO:0000313" key="4">
    <source>
        <dbReference type="Proteomes" id="UP000283530"/>
    </source>
</evidence>
<proteinExistence type="predicted"/>
<gene>
    <name evidence="3" type="ORF">CKAN_01368200</name>
</gene>
<dbReference type="PROSITE" id="PS50846">
    <property type="entry name" value="HMA_2"/>
    <property type="match status" value="1"/>
</dbReference>
<feature type="compositionally biased region" description="Low complexity" evidence="1">
    <location>
        <begin position="11"/>
        <end position="24"/>
    </location>
</feature>
<dbReference type="EMBL" id="QPKB01000005">
    <property type="protein sequence ID" value="RWR84852.1"/>
    <property type="molecule type" value="Genomic_DNA"/>
</dbReference>
<dbReference type="InterPro" id="IPR006121">
    <property type="entry name" value="HMA_dom"/>
</dbReference>
<feature type="compositionally biased region" description="Polar residues" evidence="1">
    <location>
        <begin position="28"/>
        <end position="40"/>
    </location>
</feature>
<sequence length="487" mass="53634">MGNPLIPNFDSSSTSPSSTRPSSPGIARNTSNEGTHSGSTRLDEDFPNEQILTPPNLTFTFAELETAIGNLWREREMGDSWIPHFYSCSTSPSSTRPSSLGIARNTSNEGMHSGSTRLDEDFPNEQILTPPNLTFTFAELETAIGNFWREREMGDSWIPHFYSCSTSPSSTRPSSLGIARNTSNEGTHSGSTRLDEDFPNEQILTPPNLTFTFAALETAIRNFWREREMGDSWIPHFYSCSTSPSSTRPSSLGIARNTSNEGMHSGSTRLDEDFPNEQILTPPNLTFTFAELETAIGNFWREREMGDSWIPHFYSCSTSPSSTRPSSLGIAQNTSNEGTHSGTGSAFSTRLDEDFPNGQILTTPNLTTFTSAESETATRNFRPDTVLWRGRFFKKKIVMKVQMNCQNCRSKAMKIAACAHGVISVAVEGDNQDKVVVVVIGVDFDPVDLAKDMRKKVGHTSILSVEEVKAKEGKKEPQPCACACAIV</sequence>
<comment type="caution">
    <text evidence="3">The sequence shown here is derived from an EMBL/GenBank/DDBJ whole genome shotgun (WGS) entry which is preliminary data.</text>
</comment>
<dbReference type="PANTHER" id="PTHR46932">
    <property type="entry name" value="HEAVY METAL-ASSOCIATED ISOPRENYLATED PLANT PROTEIN 47"/>
    <property type="match status" value="1"/>
</dbReference>
<feature type="domain" description="HMA" evidence="2">
    <location>
        <begin position="394"/>
        <end position="465"/>
    </location>
</feature>
<dbReference type="AlphaFoldDB" id="A0A3S3P7L9"/>
<feature type="compositionally biased region" description="Polar residues" evidence="1">
    <location>
        <begin position="180"/>
        <end position="192"/>
    </location>
</feature>
<feature type="region of interest" description="Disordered" evidence="1">
    <location>
        <begin position="1"/>
        <end position="54"/>
    </location>
</feature>
<feature type="region of interest" description="Disordered" evidence="1">
    <location>
        <begin position="320"/>
        <end position="349"/>
    </location>
</feature>
<reference evidence="3 4" key="1">
    <citation type="journal article" date="2019" name="Nat. Plants">
        <title>Stout camphor tree genome fills gaps in understanding of flowering plant genome evolution.</title>
        <authorList>
            <person name="Chaw S.M."/>
            <person name="Liu Y.C."/>
            <person name="Wu Y.W."/>
            <person name="Wang H.Y."/>
            <person name="Lin C.I."/>
            <person name="Wu C.S."/>
            <person name="Ke H.M."/>
            <person name="Chang L.Y."/>
            <person name="Hsu C.Y."/>
            <person name="Yang H.T."/>
            <person name="Sudianto E."/>
            <person name="Hsu M.H."/>
            <person name="Wu K.P."/>
            <person name="Wang L.N."/>
            <person name="Leebens-Mack J.H."/>
            <person name="Tsai I.J."/>
        </authorList>
    </citation>
    <scope>NUCLEOTIDE SEQUENCE [LARGE SCALE GENOMIC DNA]</scope>
    <source>
        <strain evidence="4">cv. Chaw 1501</strain>
        <tissue evidence="3">Young leaves</tissue>
    </source>
</reference>
<evidence type="ECO:0000313" key="3">
    <source>
        <dbReference type="EMBL" id="RWR84852.1"/>
    </source>
</evidence>
<feature type="region of interest" description="Disordered" evidence="1">
    <location>
        <begin position="167"/>
        <end position="200"/>
    </location>
</feature>
<feature type="compositionally biased region" description="Polar residues" evidence="1">
    <location>
        <begin position="329"/>
        <end position="348"/>
    </location>
</feature>
<evidence type="ECO:0000259" key="2">
    <source>
        <dbReference type="PROSITE" id="PS50846"/>
    </source>
</evidence>
<evidence type="ECO:0000256" key="1">
    <source>
        <dbReference type="SAM" id="MobiDB-lite"/>
    </source>
</evidence>
<dbReference type="PANTHER" id="PTHR46932:SF12">
    <property type="entry name" value="HEAVY METAL-ASSOCIATED ISOPRENYLATED PLANT PROTEIN 47"/>
    <property type="match status" value="1"/>
</dbReference>
<name>A0A3S3P7L9_9MAGN</name>
<dbReference type="InterPro" id="IPR042885">
    <property type="entry name" value="HIPP47/16"/>
</dbReference>
<organism evidence="3 4">
    <name type="scientific">Cinnamomum micranthum f. kanehirae</name>
    <dbReference type="NCBI Taxonomy" id="337451"/>
    <lineage>
        <taxon>Eukaryota</taxon>
        <taxon>Viridiplantae</taxon>
        <taxon>Streptophyta</taxon>
        <taxon>Embryophyta</taxon>
        <taxon>Tracheophyta</taxon>
        <taxon>Spermatophyta</taxon>
        <taxon>Magnoliopsida</taxon>
        <taxon>Magnoliidae</taxon>
        <taxon>Laurales</taxon>
        <taxon>Lauraceae</taxon>
        <taxon>Cinnamomum</taxon>
    </lineage>
</organism>
<protein>
    <submittedName>
        <fullName evidence="3">Heavy metal-associated isoprenylated plant protein 47</fullName>
    </submittedName>
</protein>
<dbReference type="GO" id="GO:0046872">
    <property type="term" value="F:metal ion binding"/>
    <property type="evidence" value="ECO:0007669"/>
    <property type="project" value="InterPro"/>
</dbReference>
<dbReference type="Gene3D" id="3.30.70.100">
    <property type="match status" value="1"/>
</dbReference>
<keyword evidence="4" id="KW-1185">Reference proteome</keyword>
<accession>A0A3S3P7L9</accession>
<dbReference type="Proteomes" id="UP000283530">
    <property type="component" value="Unassembled WGS sequence"/>
</dbReference>